<dbReference type="NCBIfam" id="NF011681">
    <property type="entry name" value="PRK15101.1"/>
    <property type="match status" value="1"/>
</dbReference>
<evidence type="ECO:0000256" key="9">
    <source>
        <dbReference type="ARBA" id="ARBA00022833"/>
    </source>
</evidence>
<dbReference type="FunFam" id="3.30.830.10:FF:000012">
    <property type="entry name" value="Protease 3"/>
    <property type="match status" value="1"/>
</dbReference>
<dbReference type="InterPro" id="IPR001431">
    <property type="entry name" value="Pept_M16_Zn_BS"/>
</dbReference>
<comment type="function">
    <text evidence="2">Endopeptidase that degrades small peptides of less than 7 kDa, such as glucagon and insulin.</text>
</comment>
<evidence type="ECO:0000256" key="3">
    <source>
        <dbReference type="ARBA" id="ARBA00007261"/>
    </source>
</evidence>
<dbReference type="InterPro" id="IPR032632">
    <property type="entry name" value="Peptidase_M16_M"/>
</dbReference>
<evidence type="ECO:0000256" key="14">
    <source>
        <dbReference type="RuleBase" id="RU004447"/>
    </source>
</evidence>
<feature type="domain" description="Peptidase M16 middle/third" evidence="18">
    <location>
        <begin position="399"/>
        <end position="663"/>
    </location>
</feature>
<dbReference type="Proteomes" id="UP000500801">
    <property type="component" value="Chromosome"/>
</dbReference>
<name>A0AAE7D0P0_9GAMM</name>
<dbReference type="InterPro" id="IPR011249">
    <property type="entry name" value="Metalloenz_LuxS/M16"/>
</dbReference>
<dbReference type="EC" id="3.4.24.55" evidence="4"/>
<evidence type="ECO:0000256" key="11">
    <source>
        <dbReference type="ARBA" id="ARBA00029597"/>
    </source>
</evidence>
<evidence type="ECO:0000256" key="2">
    <source>
        <dbReference type="ARBA" id="ARBA00002184"/>
    </source>
</evidence>
<feature type="signal peptide" evidence="15">
    <location>
        <begin position="1"/>
        <end position="22"/>
    </location>
</feature>
<evidence type="ECO:0000256" key="1">
    <source>
        <dbReference type="ARBA" id="ARBA00001947"/>
    </source>
</evidence>
<evidence type="ECO:0000259" key="18">
    <source>
        <dbReference type="Pfam" id="PF16187"/>
    </source>
</evidence>
<dbReference type="PROSITE" id="PS00143">
    <property type="entry name" value="INSULINASE"/>
    <property type="match status" value="1"/>
</dbReference>
<dbReference type="SUPFAM" id="SSF63411">
    <property type="entry name" value="LuxS/MPP-like metallohydrolase"/>
    <property type="match status" value="4"/>
</dbReference>
<keyword evidence="6" id="KW-0645">Protease</keyword>
<dbReference type="AlphaFoldDB" id="A0AAE7D0P0"/>
<evidence type="ECO:0000256" key="4">
    <source>
        <dbReference type="ARBA" id="ARBA00012449"/>
    </source>
</evidence>
<dbReference type="GO" id="GO:0005737">
    <property type="term" value="C:cytoplasm"/>
    <property type="evidence" value="ECO:0007669"/>
    <property type="project" value="UniProtKB-ARBA"/>
</dbReference>
<feature type="chain" id="PRO_5041952763" description="Protease 3" evidence="15">
    <location>
        <begin position="23"/>
        <end position="965"/>
    </location>
</feature>
<dbReference type="PANTHER" id="PTHR43690:SF18">
    <property type="entry name" value="INSULIN-DEGRADING ENZYME-RELATED"/>
    <property type="match status" value="1"/>
</dbReference>
<evidence type="ECO:0000259" key="17">
    <source>
        <dbReference type="Pfam" id="PF05193"/>
    </source>
</evidence>
<evidence type="ECO:0000256" key="6">
    <source>
        <dbReference type="ARBA" id="ARBA00022670"/>
    </source>
</evidence>
<evidence type="ECO:0000256" key="15">
    <source>
        <dbReference type="SAM" id="SignalP"/>
    </source>
</evidence>
<evidence type="ECO:0000259" key="16">
    <source>
        <dbReference type="Pfam" id="PF00675"/>
    </source>
</evidence>
<feature type="domain" description="Coenzyme PQQ synthesis protein F-like C-terminal lobe" evidence="19">
    <location>
        <begin position="777"/>
        <end position="875"/>
    </location>
</feature>
<dbReference type="GO" id="GO:0004222">
    <property type="term" value="F:metalloendopeptidase activity"/>
    <property type="evidence" value="ECO:0007669"/>
    <property type="project" value="UniProtKB-EC"/>
</dbReference>
<protein>
    <recommendedName>
        <fullName evidence="5">Protease 3</fullName>
        <ecNumber evidence="4">3.4.24.55</ecNumber>
    </recommendedName>
    <alternativeName>
        <fullName evidence="13">Pitrilysin</fullName>
    </alternativeName>
    <alternativeName>
        <fullName evidence="12">Protease III</fullName>
    </alternativeName>
    <alternativeName>
        <fullName evidence="11">Protease pi</fullName>
    </alternativeName>
</protein>
<dbReference type="Pfam" id="PF00675">
    <property type="entry name" value="Peptidase_M16"/>
    <property type="match status" value="1"/>
</dbReference>
<dbReference type="InterPro" id="IPR050626">
    <property type="entry name" value="Peptidase_M16"/>
</dbReference>
<dbReference type="InterPro" id="IPR007863">
    <property type="entry name" value="Peptidase_M16_C"/>
</dbReference>
<evidence type="ECO:0000259" key="19">
    <source>
        <dbReference type="Pfam" id="PF22456"/>
    </source>
</evidence>
<sequence>MRKSCVWLSVLLLFFWLPLSQASDGWQPLPQTIRKSENDVRQYQAIRLDNGMTVLLVSDAQATRSLAALALPVGSLDNPPQQPGLAHYLEHMLLMGSKRYPQTDGLAEFLKMHGGSHNASTASYRTAFYLEVENDALQPAVDRLADAIAEPLLDPINADRERHAVNAELTMARARDGLRMAQVGAETINPAHPGSRFAGGNLETLSDKPGSKLHDELVAFYQRYYSANLMKGVIYGKQPLPVLATIATSTFGRIANHQASVPPITTPVVTDEQRGLFIHYVPAQPRKQLKIEFRVDNDSPAFRSKTDTYISYLIGNRSQNTLSDWLQKQGLAESIRASSDPMSERNSGVFNISVDLTDKGLEQQDDVIAAVFSYLDKLRNDGIQSRYFDEISRVLNIDFRYPSLNRDMGYVEWLVDTMLRLPVEYTLEGPYLADRFDPEAIRSRLSGMTPPNARIWVISPEQPHDKEAYFVGAPYQVDKIGDARMTKWQRMAQSLALSLPTPNPYIPDDFSLITADAAITHPSKVVDQPGLRVFYMPSRHFASEPKADITVMLRNRMANDSARHQVLFALNDYLAGVALDALSYQASVGGISFSTSSNDGLVMTASGYTQHLPELLLTLVEQYASFNSTQEQLEQAKSWYAEQLDASEKAKAYEQAMFPIQGLSSVPYSERSERRNLLKDITLQELMEYRKALLQQAAPEMLVVGNLAQERVVSLSYNLHERLGCGGTQWWRGQSVSISQSQKATLQRAGSSTDSALAAVYIPAGYGEVQSAAYSKLLGQIIHPWFFNQLRTDEQLGYAVFATPVSIDRQWGIAFLLQSNNKQPAYLYQRYQDFFAKAEQRLTAMSAETFAQNKQGLINALSQPPQTLDEEAARLRGDLDRENFAFDTRQQLIGQLASISSAQLTDFFQQALHPQGLAILSQISGSASGHVDYARPSEWQFYASTSALQQTLPLKPAEQKQTETQ</sequence>
<comment type="cofactor">
    <cofactor evidence="1">
        <name>Zn(2+)</name>
        <dbReference type="ChEBI" id="CHEBI:29105"/>
    </cofactor>
</comment>
<comment type="similarity">
    <text evidence="3 14">Belongs to the peptidase M16 family.</text>
</comment>
<evidence type="ECO:0000256" key="12">
    <source>
        <dbReference type="ARBA" id="ARBA00031184"/>
    </source>
</evidence>
<dbReference type="GO" id="GO:0006508">
    <property type="term" value="P:proteolysis"/>
    <property type="evidence" value="ECO:0007669"/>
    <property type="project" value="UniProtKB-KW"/>
</dbReference>
<evidence type="ECO:0000256" key="13">
    <source>
        <dbReference type="ARBA" id="ARBA00033450"/>
    </source>
</evidence>
<evidence type="ECO:0000256" key="8">
    <source>
        <dbReference type="ARBA" id="ARBA00022801"/>
    </source>
</evidence>
<organism evidence="20 21">
    <name type="scientific">Dickeya zeae</name>
    <dbReference type="NCBI Taxonomy" id="204042"/>
    <lineage>
        <taxon>Bacteria</taxon>
        <taxon>Pseudomonadati</taxon>
        <taxon>Pseudomonadota</taxon>
        <taxon>Gammaproteobacteria</taxon>
        <taxon>Enterobacterales</taxon>
        <taxon>Pectobacteriaceae</taxon>
        <taxon>Dickeya</taxon>
    </lineage>
</organism>
<feature type="domain" description="Peptidase M16 C-terminal" evidence="17">
    <location>
        <begin position="214"/>
        <end position="392"/>
    </location>
</feature>
<dbReference type="InterPro" id="IPR054734">
    <property type="entry name" value="PqqF-like_C_4"/>
</dbReference>
<accession>A0AAE7D0P0</accession>
<dbReference type="Pfam" id="PF16187">
    <property type="entry name" value="Peptidase_M16_M"/>
    <property type="match status" value="1"/>
</dbReference>
<dbReference type="EMBL" id="CP033622">
    <property type="protein sequence ID" value="QIZ52209.1"/>
    <property type="molecule type" value="Genomic_DNA"/>
</dbReference>
<dbReference type="InterPro" id="IPR011765">
    <property type="entry name" value="Pept_M16_N"/>
</dbReference>
<dbReference type="RefSeq" id="WP_168363289.1">
    <property type="nucleotide sequence ID" value="NZ_CP033622.1"/>
</dbReference>
<keyword evidence="7" id="KW-0479">Metal-binding</keyword>
<keyword evidence="10" id="KW-0482">Metalloprotease</keyword>
<keyword evidence="8 20" id="KW-0378">Hydrolase</keyword>
<evidence type="ECO:0000313" key="21">
    <source>
        <dbReference type="Proteomes" id="UP000500801"/>
    </source>
</evidence>
<reference evidence="20 21" key="1">
    <citation type="submission" date="2018-11" db="EMBL/GenBank/DDBJ databases">
        <title>Complete genome sequence of Dickeya zeae strain CE1 infecting Canna edulis Ker-Gawl. in China.</title>
        <authorList>
            <person name="Zhang J."/>
            <person name="Lin B."/>
            <person name="Shen H."/>
            <person name="Jiang S."/>
            <person name="Pu X."/>
            <person name="Sun D."/>
        </authorList>
    </citation>
    <scope>NUCLEOTIDE SEQUENCE [LARGE SCALE GENOMIC DNA]</scope>
    <source>
        <strain evidence="20 21">CE1</strain>
    </source>
</reference>
<dbReference type="Gene3D" id="3.30.830.10">
    <property type="entry name" value="Metalloenzyme, LuxS/M16 peptidase-like"/>
    <property type="match status" value="4"/>
</dbReference>
<dbReference type="GO" id="GO:0046872">
    <property type="term" value="F:metal ion binding"/>
    <property type="evidence" value="ECO:0007669"/>
    <property type="project" value="UniProtKB-KW"/>
</dbReference>
<evidence type="ECO:0000256" key="10">
    <source>
        <dbReference type="ARBA" id="ARBA00023049"/>
    </source>
</evidence>
<proteinExistence type="inferred from homology"/>
<keyword evidence="15" id="KW-0732">Signal</keyword>
<feature type="domain" description="Peptidase M16 N-terminal" evidence="16">
    <location>
        <begin position="54"/>
        <end position="190"/>
    </location>
</feature>
<dbReference type="Pfam" id="PF05193">
    <property type="entry name" value="Peptidase_M16_C"/>
    <property type="match status" value="1"/>
</dbReference>
<dbReference type="PANTHER" id="PTHR43690">
    <property type="entry name" value="NARDILYSIN"/>
    <property type="match status" value="1"/>
</dbReference>
<keyword evidence="9" id="KW-0862">Zinc</keyword>
<dbReference type="Pfam" id="PF22456">
    <property type="entry name" value="PqqF-like_C_4"/>
    <property type="match status" value="1"/>
</dbReference>
<gene>
    <name evidence="20" type="ORF">DWG24_16360</name>
</gene>
<evidence type="ECO:0000256" key="7">
    <source>
        <dbReference type="ARBA" id="ARBA00022723"/>
    </source>
</evidence>
<evidence type="ECO:0000256" key="5">
    <source>
        <dbReference type="ARBA" id="ARBA00017565"/>
    </source>
</evidence>
<evidence type="ECO:0000313" key="20">
    <source>
        <dbReference type="EMBL" id="QIZ52209.1"/>
    </source>
</evidence>